<reference evidence="2 3" key="1">
    <citation type="journal article" date="2020" name="Fungal Divers.">
        <title>Resolving the Mortierellaceae phylogeny through synthesis of multi-gene phylogenetics and phylogenomics.</title>
        <authorList>
            <person name="Vandepol N."/>
            <person name="Liber J."/>
            <person name="Desiro A."/>
            <person name="Na H."/>
            <person name="Kennedy M."/>
            <person name="Barry K."/>
            <person name="Grigoriev I.V."/>
            <person name="Miller A.N."/>
            <person name="O'Donnell K."/>
            <person name="Stajich J.E."/>
            <person name="Bonito G."/>
        </authorList>
    </citation>
    <scope>NUCLEOTIDE SEQUENCE [LARGE SCALE GENOMIC DNA]</scope>
    <source>
        <strain evidence="2 3">AD045</strain>
    </source>
</reference>
<proteinExistence type="predicted"/>
<keyword evidence="3" id="KW-1185">Reference proteome</keyword>
<comment type="caution">
    <text evidence="2">The sequence shown here is derived from an EMBL/GenBank/DDBJ whole genome shotgun (WGS) entry which is preliminary data.</text>
</comment>
<protein>
    <submittedName>
        <fullName evidence="2">Uncharacterized protein</fullName>
    </submittedName>
</protein>
<dbReference type="EMBL" id="JAAAIM010000017">
    <property type="protein sequence ID" value="KAG0298048.1"/>
    <property type="molecule type" value="Genomic_DNA"/>
</dbReference>
<sequence length="265" mass="26675">MTHNTTTTPTHNNNVSNDKPSTVEAIKEKAAAVVGKITGKHHTDNTHGTNDQHHHGDPNVTHTTGTGTHTGATGAHTGATGTHTGPHTGVTGAHTGHAGTHTGAPVPGAAPTAVHSTGAGITSGGNTAPPAATHAQGTHGTHGTGLAGAAATQPLNHQHNPNLQHGGMTTNTGNPAAAAETKAAFDKGVDIGTRHPERLDQAVHDATIDMVGRQPNEQAAFNATANTVAHDPRKADAFTDNVAARLVGKPGDPNNLEAAHIKPTM</sequence>
<accession>A0ABQ7KIF0</accession>
<evidence type="ECO:0000313" key="2">
    <source>
        <dbReference type="EMBL" id="KAG0298048.1"/>
    </source>
</evidence>
<organism evidence="2 3">
    <name type="scientific">Linnemannia gamsii</name>
    <dbReference type="NCBI Taxonomy" id="64522"/>
    <lineage>
        <taxon>Eukaryota</taxon>
        <taxon>Fungi</taxon>
        <taxon>Fungi incertae sedis</taxon>
        <taxon>Mucoromycota</taxon>
        <taxon>Mortierellomycotina</taxon>
        <taxon>Mortierellomycetes</taxon>
        <taxon>Mortierellales</taxon>
        <taxon>Mortierellaceae</taxon>
        <taxon>Linnemannia</taxon>
    </lineage>
</organism>
<feature type="region of interest" description="Disordered" evidence="1">
    <location>
        <begin position="1"/>
        <end position="20"/>
    </location>
</feature>
<dbReference type="Proteomes" id="UP001194696">
    <property type="component" value="Unassembled WGS sequence"/>
</dbReference>
<feature type="compositionally biased region" description="Low complexity" evidence="1">
    <location>
        <begin position="1"/>
        <end position="14"/>
    </location>
</feature>
<gene>
    <name evidence="2" type="ORF">BGZ96_003316</name>
</gene>
<feature type="region of interest" description="Disordered" evidence="1">
    <location>
        <begin position="40"/>
        <end position="175"/>
    </location>
</feature>
<feature type="compositionally biased region" description="Low complexity" evidence="1">
    <location>
        <begin position="61"/>
        <end position="115"/>
    </location>
</feature>
<feature type="compositionally biased region" description="Basic and acidic residues" evidence="1">
    <location>
        <begin position="41"/>
        <end position="57"/>
    </location>
</feature>
<name>A0ABQ7KIF0_9FUNG</name>
<evidence type="ECO:0000256" key="1">
    <source>
        <dbReference type="SAM" id="MobiDB-lite"/>
    </source>
</evidence>
<evidence type="ECO:0000313" key="3">
    <source>
        <dbReference type="Proteomes" id="UP001194696"/>
    </source>
</evidence>
<feature type="compositionally biased region" description="Polar residues" evidence="1">
    <location>
        <begin position="153"/>
        <end position="174"/>
    </location>
</feature>